<accession>A0A443QQN0</accession>
<feature type="domain" description="FCP1 homology" evidence="2">
    <location>
        <begin position="1"/>
        <end position="94"/>
    </location>
</feature>
<organism evidence="3 4">
    <name type="scientific">Dinothrombium tinctorium</name>
    <dbReference type="NCBI Taxonomy" id="1965070"/>
    <lineage>
        <taxon>Eukaryota</taxon>
        <taxon>Metazoa</taxon>
        <taxon>Ecdysozoa</taxon>
        <taxon>Arthropoda</taxon>
        <taxon>Chelicerata</taxon>
        <taxon>Arachnida</taxon>
        <taxon>Acari</taxon>
        <taxon>Acariformes</taxon>
        <taxon>Trombidiformes</taxon>
        <taxon>Prostigmata</taxon>
        <taxon>Anystina</taxon>
        <taxon>Parasitengona</taxon>
        <taxon>Trombidioidea</taxon>
        <taxon>Trombidiidae</taxon>
        <taxon>Dinothrombium</taxon>
    </lineage>
</organism>
<keyword evidence="1" id="KW-0496">Mitochondrion</keyword>
<comment type="function">
    <text evidence="1">Essential component of the TIM23 complex, a complex that mediates the translocation of transit peptide-containing proteins across the mitochondrial inner membrane.</text>
</comment>
<keyword evidence="1" id="KW-0811">Translocation</keyword>
<dbReference type="GO" id="GO:0015031">
    <property type="term" value="P:protein transport"/>
    <property type="evidence" value="ECO:0007669"/>
    <property type="project" value="UniProtKB-KW"/>
</dbReference>
<protein>
    <recommendedName>
        <fullName evidence="1">Mitochondrial import inner membrane translocase subunit TIM50</fullName>
    </recommendedName>
</protein>
<dbReference type="SUPFAM" id="SSF56784">
    <property type="entry name" value="HAD-like"/>
    <property type="match status" value="1"/>
</dbReference>
<dbReference type="GO" id="GO:0005744">
    <property type="term" value="C:TIM23 mitochondrial import inner membrane translocase complex"/>
    <property type="evidence" value="ECO:0007669"/>
    <property type="project" value="UniProtKB-UniRule"/>
</dbReference>
<comment type="subunit">
    <text evidence="1">Component of the TIM23 complex.</text>
</comment>
<evidence type="ECO:0000259" key="2">
    <source>
        <dbReference type="PROSITE" id="PS50969"/>
    </source>
</evidence>
<keyword evidence="1" id="KW-0809">Transit peptide</keyword>
<dbReference type="InterPro" id="IPR004274">
    <property type="entry name" value="FCP1_dom"/>
</dbReference>
<dbReference type="Pfam" id="PF03031">
    <property type="entry name" value="NIF"/>
    <property type="match status" value="1"/>
</dbReference>
<dbReference type="STRING" id="1965070.A0A443QQN0"/>
<evidence type="ECO:0000313" key="4">
    <source>
        <dbReference type="Proteomes" id="UP000285301"/>
    </source>
</evidence>
<dbReference type="InterPro" id="IPR050365">
    <property type="entry name" value="TIM50"/>
</dbReference>
<dbReference type="Proteomes" id="UP000285301">
    <property type="component" value="Unassembled WGS sequence"/>
</dbReference>
<dbReference type="EMBL" id="NCKU01004840">
    <property type="protein sequence ID" value="RWS05368.1"/>
    <property type="molecule type" value="Genomic_DNA"/>
</dbReference>
<name>A0A443QQN0_9ACAR</name>
<keyword evidence="4" id="KW-1185">Reference proteome</keyword>
<evidence type="ECO:0000256" key="1">
    <source>
        <dbReference type="RuleBase" id="RU365079"/>
    </source>
</evidence>
<comment type="caution">
    <text evidence="3">The sequence shown here is derived from an EMBL/GenBank/DDBJ whole genome shotgun (WGS) entry which is preliminary data.</text>
</comment>
<keyword evidence="1" id="KW-0653">Protein transport</keyword>
<dbReference type="InterPro" id="IPR036412">
    <property type="entry name" value="HAD-like_sf"/>
</dbReference>
<dbReference type="PROSITE" id="PS50969">
    <property type="entry name" value="FCP1"/>
    <property type="match status" value="1"/>
</dbReference>
<keyword evidence="1" id="KW-0813">Transport</keyword>
<evidence type="ECO:0000313" key="3">
    <source>
        <dbReference type="EMBL" id="RWS05368.1"/>
    </source>
</evidence>
<sequence>MLPNVDNFLKYFANLYNIVLFSAGSYEYINAAIENFNINSFTRVFTQKDCDGPSNDLRKDLTKITTDLKRLIMIDDSFAAVREYISNVVCTIFL</sequence>
<reference evidence="3 4" key="1">
    <citation type="journal article" date="2018" name="Gigascience">
        <title>Genomes of trombidid mites reveal novel predicted allergens and laterally-transferred genes associated with secondary metabolism.</title>
        <authorList>
            <person name="Dong X."/>
            <person name="Chaisiri K."/>
            <person name="Xia D."/>
            <person name="Armstrong S.D."/>
            <person name="Fang Y."/>
            <person name="Donnelly M.J."/>
            <person name="Kadowaki T."/>
            <person name="McGarry J.W."/>
            <person name="Darby A.C."/>
            <person name="Makepeace B.L."/>
        </authorList>
    </citation>
    <scope>NUCLEOTIDE SEQUENCE [LARGE SCALE GENOMIC DNA]</scope>
    <source>
        <strain evidence="3">UoL-WK</strain>
    </source>
</reference>
<dbReference type="AlphaFoldDB" id="A0A443QQN0"/>
<dbReference type="Gene3D" id="3.40.50.1000">
    <property type="entry name" value="HAD superfamily/HAD-like"/>
    <property type="match status" value="1"/>
</dbReference>
<gene>
    <name evidence="3" type="ORF">B4U79_18318</name>
</gene>
<dbReference type="PANTHER" id="PTHR12210">
    <property type="entry name" value="DULLARD PROTEIN PHOSPHATASE"/>
    <property type="match status" value="1"/>
</dbReference>
<comment type="similarity">
    <text evidence="1">Belongs to the TIM50 family.</text>
</comment>
<dbReference type="InterPro" id="IPR023214">
    <property type="entry name" value="HAD_sf"/>
</dbReference>
<comment type="subcellular location">
    <subcellularLocation>
        <location evidence="1">Mitochondrion inner membrane</location>
        <topology evidence="1">Single-pass membrane protein</topology>
    </subcellularLocation>
</comment>
<proteinExistence type="inferred from homology"/>